<dbReference type="PROSITE" id="PS51257">
    <property type="entry name" value="PROKAR_LIPOPROTEIN"/>
    <property type="match status" value="1"/>
</dbReference>
<feature type="chain" id="PRO_5038457137" description="Lipoprotein" evidence="1">
    <location>
        <begin position="24"/>
        <end position="149"/>
    </location>
</feature>
<evidence type="ECO:0000256" key="1">
    <source>
        <dbReference type="SAM" id="SignalP"/>
    </source>
</evidence>
<gene>
    <name evidence="2" type="ORF">CHM34_04185</name>
</gene>
<name>A0A235B9S5_9BACL</name>
<dbReference type="Proteomes" id="UP000215459">
    <property type="component" value="Unassembled WGS sequence"/>
</dbReference>
<dbReference type="AlphaFoldDB" id="A0A235B9S5"/>
<feature type="signal peptide" evidence="1">
    <location>
        <begin position="1"/>
        <end position="23"/>
    </location>
</feature>
<sequence length="149" mass="16560">MNQRTIAAVLILCLLLSACGSLTQPSLKEDLVQSVKRLQSGEGSGLMRMNYVTTFDWDRMYVFQPYTSAKEIRKKLGFDWAKAEETGIENSDTHQLVVFVQGDDVVRYVKVPRKAGTFSVKKGLTPGNAVFQSVEEDGQSVIKPVGEIQ</sequence>
<proteinExistence type="predicted"/>
<comment type="caution">
    <text evidence="2">The sequence shown here is derived from an EMBL/GenBank/DDBJ whole genome shotgun (WGS) entry which is preliminary data.</text>
</comment>
<evidence type="ECO:0000313" key="3">
    <source>
        <dbReference type="Proteomes" id="UP000215459"/>
    </source>
</evidence>
<accession>A0A235B9S5</accession>
<reference evidence="2 3" key="1">
    <citation type="submission" date="2017-07" db="EMBL/GenBank/DDBJ databases">
        <title>The genome sequence of Paludifilum halophilum highlights mechanisms for microbial adaptation to high salt environemnts.</title>
        <authorList>
            <person name="Belbahri L."/>
        </authorList>
    </citation>
    <scope>NUCLEOTIDE SEQUENCE [LARGE SCALE GENOMIC DNA]</scope>
    <source>
        <strain evidence="2 3">DSM 102817</strain>
    </source>
</reference>
<evidence type="ECO:0000313" key="2">
    <source>
        <dbReference type="EMBL" id="OYD08982.1"/>
    </source>
</evidence>
<dbReference type="EMBL" id="NOWF01000002">
    <property type="protein sequence ID" value="OYD08982.1"/>
    <property type="molecule type" value="Genomic_DNA"/>
</dbReference>
<keyword evidence="3" id="KW-1185">Reference proteome</keyword>
<organism evidence="2 3">
    <name type="scientific">Paludifilum halophilum</name>
    <dbReference type="NCBI Taxonomy" id="1642702"/>
    <lineage>
        <taxon>Bacteria</taxon>
        <taxon>Bacillati</taxon>
        <taxon>Bacillota</taxon>
        <taxon>Bacilli</taxon>
        <taxon>Bacillales</taxon>
        <taxon>Thermoactinomycetaceae</taxon>
        <taxon>Paludifilum</taxon>
    </lineage>
</organism>
<evidence type="ECO:0008006" key="4">
    <source>
        <dbReference type="Google" id="ProtNLM"/>
    </source>
</evidence>
<dbReference type="OrthoDB" id="8778044at2"/>
<keyword evidence="1" id="KW-0732">Signal</keyword>
<protein>
    <recommendedName>
        <fullName evidence="4">Lipoprotein</fullName>
    </recommendedName>
</protein>
<dbReference type="RefSeq" id="WP_094263330.1">
    <property type="nucleotide sequence ID" value="NZ_NOWF01000002.1"/>
</dbReference>